<protein>
    <submittedName>
        <fullName evidence="3">Uncharacterized protein DUF4253</fullName>
    </submittedName>
</protein>
<gene>
    <name evidence="3" type="ORF">EDD29_3914</name>
</gene>
<feature type="domain" description="DUF4253" evidence="2">
    <location>
        <begin position="170"/>
        <end position="279"/>
    </location>
</feature>
<accession>A0A3N1CYJ7</accession>
<reference evidence="3 4" key="1">
    <citation type="submission" date="2018-11" db="EMBL/GenBank/DDBJ databases">
        <title>Sequencing the genomes of 1000 actinobacteria strains.</title>
        <authorList>
            <person name="Klenk H.-P."/>
        </authorList>
    </citation>
    <scope>NUCLEOTIDE SEQUENCE [LARGE SCALE GENOMIC DNA]</scope>
    <source>
        <strain evidence="3 4">DSM 44254</strain>
    </source>
</reference>
<feature type="region of interest" description="Disordered" evidence="1">
    <location>
        <begin position="111"/>
        <end position="130"/>
    </location>
</feature>
<dbReference type="Proteomes" id="UP000272400">
    <property type="component" value="Unassembled WGS sequence"/>
</dbReference>
<evidence type="ECO:0000259" key="2">
    <source>
        <dbReference type="Pfam" id="PF14062"/>
    </source>
</evidence>
<evidence type="ECO:0000256" key="1">
    <source>
        <dbReference type="SAM" id="MobiDB-lite"/>
    </source>
</evidence>
<comment type="caution">
    <text evidence="3">The sequence shown here is derived from an EMBL/GenBank/DDBJ whole genome shotgun (WGS) entry which is preliminary data.</text>
</comment>
<dbReference type="Pfam" id="PF14062">
    <property type="entry name" value="DUF4253"/>
    <property type="match status" value="1"/>
</dbReference>
<evidence type="ECO:0000313" key="4">
    <source>
        <dbReference type="Proteomes" id="UP000272400"/>
    </source>
</evidence>
<feature type="compositionally biased region" description="Basic and acidic residues" evidence="1">
    <location>
        <begin position="119"/>
        <end position="130"/>
    </location>
</feature>
<organism evidence="3 4">
    <name type="scientific">Actinocorallia herbida</name>
    <dbReference type="NCBI Taxonomy" id="58109"/>
    <lineage>
        <taxon>Bacteria</taxon>
        <taxon>Bacillati</taxon>
        <taxon>Actinomycetota</taxon>
        <taxon>Actinomycetes</taxon>
        <taxon>Streptosporangiales</taxon>
        <taxon>Thermomonosporaceae</taxon>
        <taxon>Actinocorallia</taxon>
    </lineage>
</organism>
<name>A0A3N1CYJ7_9ACTN</name>
<proteinExistence type="predicted"/>
<keyword evidence="4" id="KW-1185">Reference proteome</keyword>
<dbReference type="RefSeq" id="WP_123665756.1">
    <property type="nucleotide sequence ID" value="NZ_RJKE01000001.1"/>
</dbReference>
<dbReference type="InterPro" id="IPR025349">
    <property type="entry name" value="DUF4253"/>
</dbReference>
<dbReference type="AlphaFoldDB" id="A0A3N1CYJ7"/>
<evidence type="ECO:0000313" key="3">
    <source>
        <dbReference type="EMBL" id="ROO86350.1"/>
    </source>
</evidence>
<dbReference type="OrthoDB" id="7839592at2"/>
<dbReference type="EMBL" id="RJKE01000001">
    <property type="protein sequence ID" value="ROO86350.1"/>
    <property type="molecule type" value="Genomic_DNA"/>
</dbReference>
<sequence length="279" mass="30223">MISDARLEADLMSLAGPEADIAELLSLLPGGGLIATEEGDPVLWLSGERATDGLWASVRALHARTGLWPLLLEPLARDDDFRPWASGELAPDRMGAPSSYDPERVLSASWEGCTASGDPDDHLSESEREAVTAPYGRRWPGLAPGLKGADPVLAAEEYASHLMTLGREWRLGLVATGRGADSVAAAGWIGPVNHVEDTAEIAAVVRSWEDRFGAIVVGVGFADLYLSIAAPPTTPTEALPIAAEHFAFCPDSVWQGRHHDLRSYARELVDLHEWRFWWD</sequence>